<dbReference type="EMBL" id="QSAE01000020">
    <property type="protein sequence ID" value="RGW39866.1"/>
    <property type="molecule type" value="Genomic_DNA"/>
</dbReference>
<sequence>MQITDKRGVKITPEMIGLFFEDINFAADGGLYAEMIENRSFEAKEGFGTPGNFYSVDDNGYAWEPYAADVQDKPRMQYIMGTPLSEANPHYLRFTATEAGQGFSNKAYDGIRLHKGMKYNVSFYARCVDYAGSDFVISVNKDGKTYAETTVEAVKAIPYVPFSDLKIEMEQKDPVMCAQLEKLKKLDTDKMCRCNDWIKYDAVLTADDDVAGAKFTIALDGEGVIEFDLISMIPEDAVKGIFRRDLYEHWQP</sequence>
<accession>A0A413PDE9</accession>
<dbReference type="Proteomes" id="UP000283431">
    <property type="component" value="Unassembled WGS sequence"/>
</dbReference>
<protein>
    <submittedName>
        <fullName evidence="2">Uncharacterized protein</fullName>
    </submittedName>
</protein>
<comment type="caution">
    <text evidence="2">The sequence shown here is derived from an EMBL/GenBank/DDBJ whole genome shotgun (WGS) entry which is preliminary data.</text>
</comment>
<dbReference type="Proteomes" id="UP000286581">
    <property type="component" value="Unassembled WGS sequence"/>
</dbReference>
<gene>
    <name evidence="2" type="ORF">DW975_12880</name>
    <name evidence="1" type="ORF">DWV78_07595</name>
</gene>
<dbReference type="PANTHER" id="PTHR31776:SF0">
    <property type="entry name" value="ALPHA-L-ARABINOFURANOSIDASE 1"/>
    <property type="match status" value="1"/>
</dbReference>
<name>A0A413PDE9_9FIRM</name>
<evidence type="ECO:0000313" key="4">
    <source>
        <dbReference type="Proteomes" id="UP000286581"/>
    </source>
</evidence>
<dbReference type="InterPro" id="IPR051563">
    <property type="entry name" value="Glycosyl_Hydrolase_51"/>
</dbReference>
<organism evidence="2 3">
    <name type="scientific">Agathobacter rectalis</name>
    <dbReference type="NCBI Taxonomy" id="39491"/>
    <lineage>
        <taxon>Bacteria</taxon>
        <taxon>Bacillati</taxon>
        <taxon>Bacillota</taxon>
        <taxon>Clostridia</taxon>
        <taxon>Lachnospirales</taxon>
        <taxon>Lachnospiraceae</taxon>
        <taxon>Agathobacter</taxon>
    </lineage>
</organism>
<evidence type="ECO:0000313" key="1">
    <source>
        <dbReference type="EMBL" id="RGW39866.1"/>
    </source>
</evidence>
<dbReference type="EMBL" id="QSEN01000030">
    <property type="protein sequence ID" value="RGZ74073.1"/>
    <property type="molecule type" value="Genomic_DNA"/>
</dbReference>
<dbReference type="Gene3D" id="2.60.120.260">
    <property type="entry name" value="Galactose-binding domain-like"/>
    <property type="match status" value="1"/>
</dbReference>
<dbReference type="GO" id="GO:0046556">
    <property type="term" value="F:alpha-L-arabinofuranosidase activity"/>
    <property type="evidence" value="ECO:0007669"/>
    <property type="project" value="TreeGrafter"/>
</dbReference>
<evidence type="ECO:0000313" key="3">
    <source>
        <dbReference type="Proteomes" id="UP000283431"/>
    </source>
</evidence>
<reference evidence="3 4" key="1">
    <citation type="submission" date="2018-08" db="EMBL/GenBank/DDBJ databases">
        <title>A genome reference for cultivated species of the human gut microbiota.</title>
        <authorList>
            <person name="Zou Y."/>
            <person name="Xue W."/>
            <person name="Luo G."/>
        </authorList>
    </citation>
    <scope>NUCLEOTIDE SEQUENCE [LARGE SCALE GENOMIC DNA]</scope>
    <source>
        <strain evidence="1 4">AF12-8</strain>
        <strain evidence="2 3">AM48-7</strain>
    </source>
</reference>
<dbReference type="PANTHER" id="PTHR31776">
    <property type="entry name" value="ALPHA-L-ARABINOFURANOSIDASE 1"/>
    <property type="match status" value="1"/>
</dbReference>
<dbReference type="AlphaFoldDB" id="A0A413PDE9"/>
<proteinExistence type="predicted"/>
<evidence type="ECO:0000313" key="2">
    <source>
        <dbReference type="EMBL" id="RGZ74073.1"/>
    </source>
</evidence>